<protein>
    <submittedName>
        <fullName evidence="2">Microcin E492</fullName>
    </submittedName>
</protein>
<dbReference type="Proteomes" id="UP000254503">
    <property type="component" value="Unassembled WGS sequence"/>
</dbReference>
<reference evidence="2 3" key="1">
    <citation type="submission" date="2018-06" db="EMBL/GenBank/DDBJ databases">
        <authorList>
            <consortium name="Pathogen Informatics"/>
            <person name="Doyle S."/>
        </authorList>
    </citation>
    <scope>NUCLEOTIDE SEQUENCE [LARGE SCALE GENOMIC DNA]</scope>
    <source>
        <strain evidence="2 3">NCTC9045</strain>
    </source>
</reference>
<dbReference type="RefSeq" id="WP_001529699.1">
    <property type="nucleotide sequence ID" value="NZ_CACRWQ010000004.1"/>
</dbReference>
<feature type="region of interest" description="Disordered" evidence="1">
    <location>
        <begin position="80"/>
        <end position="99"/>
    </location>
</feature>
<dbReference type="EMBL" id="UGDD01000004">
    <property type="protein sequence ID" value="STK73206.1"/>
    <property type="molecule type" value="Genomic_DNA"/>
</dbReference>
<dbReference type="AlphaFoldDB" id="A0A376ZSI3"/>
<feature type="compositionally biased region" description="Polar residues" evidence="1">
    <location>
        <begin position="89"/>
        <end position="99"/>
    </location>
</feature>
<name>A0A376ZSI3_ECOLX</name>
<accession>A0A376ZSI3</accession>
<evidence type="ECO:0000313" key="3">
    <source>
        <dbReference type="Proteomes" id="UP000254503"/>
    </source>
</evidence>
<organism evidence="2 3">
    <name type="scientific">Escherichia coli</name>
    <dbReference type="NCBI Taxonomy" id="562"/>
    <lineage>
        <taxon>Bacteria</taxon>
        <taxon>Pseudomonadati</taxon>
        <taxon>Pseudomonadota</taxon>
        <taxon>Gammaproteobacteria</taxon>
        <taxon>Enterobacterales</taxon>
        <taxon>Enterobacteriaceae</taxon>
        <taxon>Escherichia</taxon>
    </lineage>
</organism>
<evidence type="ECO:0000313" key="2">
    <source>
        <dbReference type="EMBL" id="STK73206.1"/>
    </source>
</evidence>
<evidence type="ECO:0000256" key="1">
    <source>
        <dbReference type="SAM" id="MobiDB-lite"/>
    </source>
</evidence>
<sequence length="99" mass="9628">MREISQRDLYLALGAGNTDPNIQLLKDLANNMAWGAALGAKGGLGTAAVGAGGAAVQTVVQGLINHGPVSVPVPVLIGPSWNGSGGGYNSATSSANGGS</sequence>
<proteinExistence type="predicted"/>
<gene>
    <name evidence="2" type="primary">mceA</name>
    <name evidence="2" type="ORF">NCTC9045_06073</name>
</gene>